<proteinExistence type="predicted"/>
<organism evidence="1 2">
    <name type="scientific">ssRNA phage SRR5208570_1</name>
    <dbReference type="NCBI Taxonomy" id="2786378"/>
    <lineage>
        <taxon>Viruses</taxon>
        <taxon>Riboviria</taxon>
        <taxon>Orthornavirae</taxon>
        <taxon>Lenarviricota</taxon>
        <taxon>Leviviricetes</taxon>
        <taxon>Norzivirales</taxon>
        <taxon>Fiersviridae</taxon>
        <taxon>Chahsmivirus</taxon>
        <taxon>Chahsmivirus limivicinum</taxon>
    </lineage>
</organism>
<gene>
    <name evidence="1" type="primary">SRR5208570_1_1</name>
</gene>
<feature type="non-terminal residue" evidence="1">
    <location>
        <position position="1"/>
    </location>
</feature>
<dbReference type="EMBL" id="BK013620">
    <property type="protein sequence ID" value="DAD50761.1"/>
    <property type="molecule type" value="Genomic_RNA"/>
</dbReference>
<evidence type="ECO:0000313" key="1">
    <source>
        <dbReference type="EMBL" id="DAD50761.1"/>
    </source>
</evidence>
<reference evidence="1" key="1">
    <citation type="submission" date="2020-09" db="EMBL/GenBank/DDBJ databases">
        <title>Leviviricetes taxonomy.</title>
        <authorList>
            <person name="Stockdale S.R."/>
            <person name="Callanan J."/>
            <person name="Adriaenssens E.M."/>
            <person name="Kuhn J.H."/>
            <person name="Rumnieks J."/>
            <person name="Shkoporov A."/>
            <person name="Draper L.A."/>
            <person name="Ross P."/>
            <person name="Hill C."/>
        </authorList>
    </citation>
    <scope>NUCLEOTIDE SEQUENCE</scope>
</reference>
<dbReference type="KEGG" id="vg:80398163"/>
<keyword evidence="2" id="KW-1185">Reference proteome</keyword>
<name>A0A8S5KZD6_9VIRU</name>
<dbReference type="Proteomes" id="UP000680121">
    <property type="component" value="Segment"/>
</dbReference>
<accession>A0A8S5KZD6</accession>
<dbReference type="GeneID" id="80398163"/>
<sequence>LPISGRHLFLEHIMRNYSFSVSSIYNVVVPKTSDRQDIRKIYSGCYAPLMRAFQNPTDRPVSDLTASEAGVWKALKRHISKERSKPQGKPFVYVNVNTGISLMFYVNGRIDVDCIIFDDDHRRVNPSSVPWLDFNFDFSKSYTDNDYISKEMAIALGLDLQLPVSTSDEESSGA</sequence>
<protein>
    <submittedName>
        <fullName evidence="1">Uncharacterized protein</fullName>
    </submittedName>
</protein>
<evidence type="ECO:0000313" key="2">
    <source>
        <dbReference type="Proteomes" id="UP000680121"/>
    </source>
</evidence>
<dbReference type="RefSeq" id="YP_010769209.1">
    <property type="nucleotide sequence ID" value="NC_073909.1"/>
</dbReference>